<proteinExistence type="predicted"/>
<evidence type="ECO:0000313" key="1">
    <source>
        <dbReference type="EMBL" id="XCG46657.1"/>
    </source>
</evidence>
<protein>
    <submittedName>
        <fullName evidence="1">Uncharacterized protein</fullName>
    </submittedName>
</protein>
<dbReference type="EMBL" id="CP159253">
    <property type="protein sequence ID" value="XCG46657.1"/>
    <property type="molecule type" value="Genomic_DNA"/>
</dbReference>
<sequence length="98" mass="11294">MSIITARQKLLELADKAPTEIGVEILDIIENEMFRASPVRKAPRQSNPLTEGLRRRIKRYAHEHPDATFHEIATEHGVSIGRVSETLNNIYRNREFTQ</sequence>
<organism evidence="1">
    <name type="scientific">Mesorhizobium sp. WSM2240</name>
    <dbReference type="NCBI Taxonomy" id="3228851"/>
    <lineage>
        <taxon>Bacteria</taxon>
        <taxon>Pseudomonadati</taxon>
        <taxon>Pseudomonadota</taxon>
        <taxon>Alphaproteobacteria</taxon>
        <taxon>Hyphomicrobiales</taxon>
        <taxon>Phyllobacteriaceae</taxon>
        <taxon>Mesorhizobium</taxon>
    </lineage>
</organism>
<accession>A0AAU8CIE9</accession>
<reference evidence="1" key="1">
    <citation type="submission" date="2024-06" db="EMBL/GenBank/DDBJ databases">
        <title>Mesorhizobium karijinii sp. nov., a symbiont of the iconic Swainsona formosa from arid Australia.</title>
        <authorList>
            <person name="Hill Y.J."/>
            <person name="Watkin E.L.J."/>
            <person name="O'Hara G.W."/>
            <person name="Terpolilli J."/>
            <person name="Tye M.L."/>
            <person name="Kohlmeier M.G."/>
        </authorList>
    </citation>
    <scope>NUCLEOTIDE SEQUENCE</scope>
    <source>
        <strain evidence="1">WSM2240</strain>
    </source>
</reference>
<dbReference type="AlphaFoldDB" id="A0AAU8CIE9"/>
<dbReference type="RefSeq" id="WP_353640775.1">
    <property type="nucleotide sequence ID" value="NZ_CP159253.1"/>
</dbReference>
<gene>
    <name evidence="1" type="ORF">ABVK50_15160</name>
</gene>
<name>A0AAU8CIE9_9HYPH</name>